<dbReference type="EMBL" id="MJLZ01000057">
    <property type="protein sequence ID" value="RLM18920.1"/>
    <property type="molecule type" value="Genomic_DNA"/>
</dbReference>
<feature type="domain" description="FAD-binding FR-type" evidence="2">
    <location>
        <begin position="11"/>
        <end position="139"/>
    </location>
</feature>
<evidence type="ECO:0000313" key="4">
    <source>
        <dbReference type="Proteomes" id="UP000285648"/>
    </source>
</evidence>
<reference evidence="3 4" key="1">
    <citation type="submission" date="2016-09" db="EMBL/GenBank/DDBJ databases">
        <authorList>
            <person name="Doonan J."/>
            <person name="Pachebat J.A."/>
            <person name="Golyshin P.N."/>
            <person name="Denman S."/>
            <person name="Mcdonald J.E."/>
        </authorList>
    </citation>
    <scope>NUCLEOTIDE SEQUENCE [LARGE SCALE GENOMIC DNA]</scope>
    <source>
        <strain evidence="3 4">NCPPB 3934</strain>
    </source>
</reference>
<keyword evidence="4" id="KW-1185">Reference proteome</keyword>
<evidence type="ECO:0000313" key="3">
    <source>
        <dbReference type="EMBL" id="RLM18920.1"/>
    </source>
</evidence>
<dbReference type="PANTHER" id="PTHR30157">
    <property type="entry name" value="FERRIC REDUCTASE, NADPH-DEPENDENT"/>
    <property type="match status" value="1"/>
</dbReference>
<dbReference type="Pfam" id="PF08021">
    <property type="entry name" value="FAD_binding_9"/>
    <property type="match status" value="1"/>
</dbReference>
<evidence type="ECO:0000259" key="2">
    <source>
        <dbReference type="PROSITE" id="PS51384"/>
    </source>
</evidence>
<evidence type="ECO:0000256" key="1">
    <source>
        <dbReference type="ARBA" id="ARBA00035644"/>
    </source>
</evidence>
<accession>A0A421DJN0</accession>
<dbReference type="InterPro" id="IPR013113">
    <property type="entry name" value="SIP_FAD-bd"/>
</dbReference>
<comment type="similarity">
    <text evidence="1">Belongs to the SIP oxidoreductase family.</text>
</comment>
<dbReference type="PANTHER" id="PTHR30157:SF0">
    <property type="entry name" value="NADPH-DEPENDENT FERRIC-CHELATE REDUCTASE"/>
    <property type="match status" value="1"/>
</dbReference>
<gene>
    <name evidence="3" type="ORF">BIY29_17590</name>
</gene>
<dbReference type="InterPro" id="IPR039374">
    <property type="entry name" value="SIP_fam"/>
</dbReference>
<dbReference type="PROSITE" id="PS51384">
    <property type="entry name" value="FAD_FR"/>
    <property type="match status" value="1"/>
</dbReference>
<dbReference type="InterPro" id="IPR007037">
    <property type="entry name" value="SIP_rossman_dom"/>
</dbReference>
<dbReference type="InterPro" id="IPR039261">
    <property type="entry name" value="FNR_nucleotide-bd"/>
</dbReference>
<proteinExistence type="inferred from homology"/>
<sequence>MPTASAGRRPAQPYLVQVKRISDLSPHLRCITFHSEALRDYPADRYGAHIKLFIPQAGQQTPALPTLSERGPIWPEGETRPIVRTYSLRDTRPTAAELDIAFALHDHASPAVSFARQAKPGDYVGVSRPGGPYPMLPPADTYYLAGDPSSLPAIAALLENLPDYAQGHAVIRVDSGADILDLAKPSQINLHWIVGDTAMTEELIDRFRALPHERTAGQAFYWLAGEDRIVVQLRRYARRECGCERNRLYAVPYWREGLNEEDYHDKRHDIMDHPDD</sequence>
<dbReference type="SUPFAM" id="SSF63380">
    <property type="entry name" value="Riboflavin synthase domain-like"/>
    <property type="match status" value="1"/>
</dbReference>
<organism evidence="3 4">
    <name type="scientific">Brenneria alni</name>
    <dbReference type="NCBI Taxonomy" id="71656"/>
    <lineage>
        <taxon>Bacteria</taxon>
        <taxon>Pseudomonadati</taxon>
        <taxon>Pseudomonadota</taxon>
        <taxon>Gammaproteobacteria</taxon>
        <taxon>Enterobacterales</taxon>
        <taxon>Pectobacteriaceae</taxon>
        <taxon>Brenneria</taxon>
    </lineage>
</organism>
<dbReference type="CDD" id="cd06193">
    <property type="entry name" value="siderophore_interacting"/>
    <property type="match status" value="1"/>
</dbReference>
<dbReference type="AlphaFoldDB" id="A0A421DJN0"/>
<comment type="caution">
    <text evidence="3">The sequence shown here is derived from an EMBL/GenBank/DDBJ whole genome shotgun (WGS) entry which is preliminary data.</text>
</comment>
<dbReference type="InterPro" id="IPR017927">
    <property type="entry name" value="FAD-bd_FR_type"/>
</dbReference>
<dbReference type="Pfam" id="PF04954">
    <property type="entry name" value="SIP"/>
    <property type="match status" value="1"/>
</dbReference>
<dbReference type="Gene3D" id="2.40.30.10">
    <property type="entry name" value="Translation factors"/>
    <property type="match status" value="1"/>
</dbReference>
<name>A0A421DJN0_9GAMM</name>
<dbReference type="Proteomes" id="UP000285648">
    <property type="component" value="Unassembled WGS sequence"/>
</dbReference>
<protein>
    <submittedName>
        <fullName evidence="3">NADPH-dependent ferric siderophore reductase</fullName>
    </submittedName>
</protein>
<dbReference type="Gene3D" id="3.40.50.80">
    <property type="entry name" value="Nucleotide-binding domain of ferredoxin-NADP reductase (FNR) module"/>
    <property type="match status" value="1"/>
</dbReference>
<dbReference type="GO" id="GO:0016491">
    <property type="term" value="F:oxidoreductase activity"/>
    <property type="evidence" value="ECO:0007669"/>
    <property type="project" value="InterPro"/>
</dbReference>
<dbReference type="InterPro" id="IPR017938">
    <property type="entry name" value="Riboflavin_synthase-like_b-brl"/>
</dbReference>